<keyword evidence="2" id="KW-0472">Membrane</keyword>
<feature type="region of interest" description="Disordered" evidence="1">
    <location>
        <begin position="230"/>
        <end position="320"/>
    </location>
</feature>
<feature type="compositionally biased region" description="Basic and acidic residues" evidence="1">
    <location>
        <begin position="298"/>
        <end position="308"/>
    </location>
</feature>
<dbReference type="EMBL" id="BTRK01000004">
    <property type="protein sequence ID" value="GMR48564.1"/>
    <property type="molecule type" value="Genomic_DNA"/>
</dbReference>
<organism evidence="3 4">
    <name type="scientific">Pristionchus mayeri</name>
    <dbReference type="NCBI Taxonomy" id="1317129"/>
    <lineage>
        <taxon>Eukaryota</taxon>
        <taxon>Metazoa</taxon>
        <taxon>Ecdysozoa</taxon>
        <taxon>Nematoda</taxon>
        <taxon>Chromadorea</taxon>
        <taxon>Rhabditida</taxon>
        <taxon>Rhabditina</taxon>
        <taxon>Diplogasteromorpha</taxon>
        <taxon>Diplogasteroidea</taxon>
        <taxon>Neodiplogasteridae</taxon>
        <taxon>Pristionchus</taxon>
    </lineage>
</organism>
<keyword evidence="2" id="KW-1133">Transmembrane helix</keyword>
<keyword evidence="4" id="KW-1185">Reference proteome</keyword>
<sequence>MLSKFSWGTKPTKADPEKELIMSCIEKKTCKACTPLDDVQCKNKECSKPSEDNTQECPALKCDGDSYTMDGKVNHVSSKDFVKCQLNITGKPGWHIFHKDPPVEVTKLSCRSFLACPPNVETKCPSDKVCKGPTVNGTVLECSDGMKIYSGTNPANPTCDTKTGKWKGIDGGVYCKDDSKSEKKTDDPKTGSTGLIVGIIFGVIAVLAIAGVAVYIFVIRPKMQAAKKIALPSKGPPSKKGEGKSAEGGSKSKKDKKASSSDPAPDSSKKPSASGKEGSADPATPAAADANKPPPSTDIEKLADKNSDPKNPPTPAADAA</sequence>
<dbReference type="Proteomes" id="UP001328107">
    <property type="component" value="Unassembled WGS sequence"/>
</dbReference>
<keyword evidence="2" id="KW-0812">Transmembrane</keyword>
<comment type="caution">
    <text evidence="3">The sequence shown here is derived from an EMBL/GenBank/DDBJ whole genome shotgun (WGS) entry which is preliminary data.</text>
</comment>
<reference evidence="4" key="1">
    <citation type="submission" date="2022-10" db="EMBL/GenBank/DDBJ databases">
        <title>Genome assembly of Pristionchus species.</title>
        <authorList>
            <person name="Yoshida K."/>
            <person name="Sommer R.J."/>
        </authorList>
    </citation>
    <scope>NUCLEOTIDE SEQUENCE [LARGE SCALE GENOMIC DNA]</scope>
    <source>
        <strain evidence="4">RS5460</strain>
    </source>
</reference>
<feature type="compositionally biased region" description="Pro residues" evidence="1">
    <location>
        <begin position="310"/>
        <end position="320"/>
    </location>
</feature>
<evidence type="ECO:0000256" key="1">
    <source>
        <dbReference type="SAM" id="MobiDB-lite"/>
    </source>
</evidence>
<dbReference type="AlphaFoldDB" id="A0AAN5CQH6"/>
<protein>
    <submittedName>
        <fullName evidence="3">Uncharacterized protein</fullName>
    </submittedName>
</protein>
<accession>A0AAN5CQH6</accession>
<evidence type="ECO:0000313" key="3">
    <source>
        <dbReference type="EMBL" id="GMR48564.1"/>
    </source>
</evidence>
<feature type="non-terminal residue" evidence="3">
    <location>
        <position position="320"/>
    </location>
</feature>
<evidence type="ECO:0000256" key="2">
    <source>
        <dbReference type="SAM" id="Phobius"/>
    </source>
</evidence>
<evidence type="ECO:0000313" key="4">
    <source>
        <dbReference type="Proteomes" id="UP001328107"/>
    </source>
</evidence>
<feature type="compositionally biased region" description="Low complexity" evidence="1">
    <location>
        <begin position="260"/>
        <end position="291"/>
    </location>
</feature>
<dbReference type="CDD" id="cd12087">
    <property type="entry name" value="TM_EGFR-like"/>
    <property type="match status" value="1"/>
</dbReference>
<proteinExistence type="predicted"/>
<feature type="transmembrane region" description="Helical" evidence="2">
    <location>
        <begin position="195"/>
        <end position="218"/>
    </location>
</feature>
<name>A0AAN5CQH6_9BILA</name>
<gene>
    <name evidence="3" type="ORF">PMAYCL1PPCAC_18759</name>
</gene>